<protein>
    <submittedName>
        <fullName evidence="1">Putative methyltransferase</fullName>
    </submittedName>
</protein>
<name>A0A8H7I679_9AGAM</name>
<reference evidence="1" key="1">
    <citation type="submission" date="2020-09" db="EMBL/GenBank/DDBJ databases">
        <title>Comparative genome analyses of four rice-infecting Rhizoctonia solani isolates reveal extensive enrichment of homogalacturonan modification genes.</title>
        <authorList>
            <person name="Lee D.-Y."/>
            <person name="Jeon J."/>
            <person name="Kim K.-T."/>
            <person name="Cheong K."/>
            <person name="Song H."/>
            <person name="Choi G."/>
            <person name="Ko J."/>
            <person name="Opiyo S.O."/>
            <person name="Zuo S."/>
            <person name="Madhav S."/>
            <person name="Lee Y.-H."/>
            <person name="Wang G.-L."/>
        </authorList>
    </citation>
    <scope>NUCLEOTIDE SEQUENCE</scope>
    <source>
        <strain evidence="1">AG1-IA B2</strain>
    </source>
</reference>
<dbReference type="AlphaFoldDB" id="A0A8H7I679"/>
<dbReference type="GO" id="GO:0032259">
    <property type="term" value="P:methylation"/>
    <property type="evidence" value="ECO:0007669"/>
    <property type="project" value="UniProtKB-KW"/>
</dbReference>
<organism evidence="1 2">
    <name type="scientific">Rhizoctonia solani</name>
    <dbReference type="NCBI Taxonomy" id="456999"/>
    <lineage>
        <taxon>Eukaryota</taxon>
        <taxon>Fungi</taxon>
        <taxon>Dikarya</taxon>
        <taxon>Basidiomycota</taxon>
        <taxon>Agaricomycotina</taxon>
        <taxon>Agaricomycetes</taxon>
        <taxon>Cantharellales</taxon>
        <taxon>Ceratobasidiaceae</taxon>
        <taxon>Rhizoctonia</taxon>
    </lineage>
</organism>
<comment type="caution">
    <text evidence="1">The sequence shown here is derived from an EMBL/GenBank/DDBJ whole genome shotgun (WGS) entry which is preliminary data.</text>
</comment>
<dbReference type="GO" id="GO:0008168">
    <property type="term" value="F:methyltransferase activity"/>
    <property type="evidence" value="ECO:0007669"/>
    <property type="project" value="UniProtKB-KW"/>
</dbReference>
<proteinExistence type="predicted"/>
<keyword evidence="1" id="KW-0808">Transferase</keyword>
<keyword evidence="1" id="KW-0489">Methyltransferase</keyword>
<dbReference type="Proteomes" id="UP000614334">
    <property type="component" value="Unassembled WGS sequence"/>
</dbReference>
<gene>
    <name evidence="1" type="ORF">RHS01_09042</name>
</gene>
<sequence length="128" mass="14807">MSTMFADYDDDQYDYDDWDMQTISSSSTARTTSTITSDQLSDFFRESRGRLYPLDENLPMTYPVDDVEVLRHKMQHQCLKALVHGNYTGPVREVLRPREDGSRPRILDIRTCDGSWAQEMAEGFPIAM</sequence>
<evidence type="ECO:0000313" key="2">
    <source>
        <dbReference type="Proteomes" id="UP000614334"/>
    </source>
</evidence>
<evidence type="ECO:0000313" key="1">
    <source>
        <dbReference type="EMBL" id="KAF8750915.1"/>
    </source>
</evidence>
<dbReference type="EMBL" id="JACYCF010000019">
    <property type="protein sequence ID" value="KAF8750915.1"/>
    <property type="molecule type" value="Genomic_DNA"/>
</dbReference>
<accession>A0A8H7I679</accession>